<name>A0A5N7D8U7_9EURO</name>
<evidence type="ECO:0000313" key="2">
    <source>
        <dbReference type="Proteomes" id="UP000325579"/>
    </source>
</evidence>
<keyword evidence="2" id="KW-1185">Reference proteome</keyword>
<dbReference type="OrthoDB" id="4504777at2759"/>
<proteinExistence type="predicted"/>
<sequence>MAFLRLFKREKFHNCRLQCRPHPFARNYFRIEIDIPREEQRGKHKRVSLVSVISACVKQLRDPSSAQRLPALHPEEKHGRVHFRVRGTTIDEAFENLRQNLVEVQYHFRSSFKIHEGFVSMPLKCRRTKHSPTMFVMRWCEGGSNRLSIWPMAIEIPSLKGPLDNALESKRIEKLRYLMGKESKGQGYTD</sequence>
<accession>A0A5N6I7V9</accession>
<dbReference type="EMBL" id="ML736783">
    <property type="protein sequence ID" value="KAE8402856.1"/>
    <property type="molecule type" value="Genomic_DNA"/>
</dbReference>
<reference evidence="1 2" key="1">
    <citation type="submission" date="2019-04" db="EMBL/GenBank/DDBJ databases">
        <authorList>
            <consortium name="DOE Joint Genome Institute"/>
            <person name="Mondo S."/>
            <person name="Kjaerbolling I."/>
            <person name="Vesth T."/>
            <person name="Frisvad J.C."/>
            <person name="Nybo J.L."/>
            <person name="Theobald S."/>
            <person name="Kildgaard S."/>
            <person name="Isbrandt T."/>
            <person name="Kuo A."/>
            <person name="Sato A."/>
            <person name="Lyhne E.K."/>
            <person name="Kogle M.E."/>
            <person name="Wiebenga A."/>
            <person name="Kun R.S."/>
            <person name="Lubbers R.J."/>
            <person name="Makela M.R."/>
            <person name="Barry K."/>
            <person name="Chovatia M."/>
            <person name="Clum A."/>
            <person name="Daum C."/>
            <person name="Haridas S."/>
            <person name="He G."/>
            <person name="LaButti K."/>
            <person name="Lipzen A."/>
            <person name="Riley R."/>
            <person name="Salamov A."/>
            <person name="Simmons B.A."/>
            <person name="Magnuson J.K."/>
            <person name="Henrissat B."/>
            <person name="Mortensen U.H."/>
            <person name="Larsen T.O."/>
            <person name="Devries R.P."/>
            <person name="Grigoriev I.V."/>
            <person name="Machida M."/>
            <person name="Baker S.E."/>
            <person name="Andersen M.R."/>
            <person name="Cantor M.N."/>
            <person name="Hua S.X."/>
        </authorList>
    </citation>
    <scope>NUCLEOTIDE SEQUENCE [LARGE SCALE GENOMIC DNA]</scope>
    <source>
        <strain evidence="1 2">CBS 119388</strain>
    </source>
</reference>
<dbReference type="GeneID" id="43667040"/>
<organism evidence="1 2">
    <name type="scientific">Aspergillus pseudonomiae</name>
    <dbReference type="NCBI Taxonomy" id="1506151"/>
    <lineage>
        <taxon>Eukaryota</taxon>
        <taxon>Fungi</taxon>
        <taxon>Dikarya</taxon>
        <taxon>Ascomycota</taxon>
        <taxon>Pezizomycotina</taxon>
        <taxon>Eurotiomycetes</taxon>
        <taxon>Eurotiomycetidae</taxon>
        <taxon>Eurotiales</taxon>
        <taxon>Aspergillaceae</taxon>
        <taxon>Aspergillus</taxon>
        <taxon>Aspergillus subgen. Circumdati</taxon>
    </lineage>
</organism>
<accession>A0A5N7D8U7</accession>
<dbReference type="AlphaFoldDB" id="A0A5N7D8U7"/>
<dbReference type="Proteomes" id="UP000325579">
    <property type="component" value="Unassembled WGS sequence"/>
</dbReference>
<protein>
    <submittedName>
        <fullName evidence="1">Uncharacterized protein</fullName>
    </submittedName>
</protein>
<dbReference type="RefSeq" id="XP_031940175.1">
    <property type="nucleotide sequence ID" value="XM_032082349.1"/>
</dbReference>
<gene>
    <name evidence="1" type="ORF">BDV37DRAFT_251715</name>
</gene>
<evidence type="ECO:0000313" key="1">
    <source>
        <dbReference type="EMBL" id="KAE8402856.1"/>
    </source>
</evidence>